<evidence type="ECO:0000313" key="4">
    <source>
        <dbReference type="Proteomes" id="UP000182658"/>
    </source>
</evidence>
<dbReference type="PANTHER" id="PTHR33928:SF2">
    <property type="entry name" value="PECTATE LYASE SUPERFAMILY PROTEIN DOMAIN-CONTAINING PROTEIN-RELATED"/>
    <property type="match status" value="1"/>
</dbReference>
<feature type="non-terminal residue" evidence="3">
    <location>
        <position position="1165"/>
    </location>
</feature>
<dbReference type="OrthoDB" id="5985073at2759"/>
<reference evidence="3 4" key="1">
    <citation type="submission" date="2016-10" db="EMBL/GenBank/DDBJ databases">
        <title>Draft genome sequence of Coniochaeta ligniaria NRRL30616, a lignocellulolytic fungus for bioabatement of inhibitors in plant biomass hydrolysates.</title>
        <authorList>
            <consortium name="DOE Joint Genome Institute"/>
            <person name="Jimenez D.J."/>
            <person name="Hector R.E."/>
            <person name="Riley R."/>
            <person name="Sun H."/>
            <person name="Grigoriev I.V."/>
            <person name="Van Elsas J.D."/>
            <person name="Nichols N.N."/>
        </authorList>
    </citation>
    <scope>NUCLEOTIDE SEQUENCE [LARGE SCALE GENOMIC DNA]</scope>
    <source>
        <strain evidence="3 4">NRRL 30616</strain>
    </source>
</reference>
<dbReference type="AlphaFoldDB" id="A0A1J7IM72"/>
<dbReference type="STRING" id="1408157.A0A1J7IM72"/>
<dbReference type="InterPro" id="IPR011050">
    <property type="entry name" value="Pectin_lyase_fold/virulence"/>
</dbReference>
<keyword evidence="4" id="KW-1185">Reference proteome</keyword>
<organism evidence="3 4">
    <name type="scientific">Coniochaeta ligniaria NRRL 30616</name>
    <dbReference type="NCBI Taxonomy" id="1408157"/>
    <lineage>
        <taxon>Eukaryota</taxon>
        <taxon>Fungi</taxon>
        <taxon>Dikarya</taxon>
        <taxon>Ascomycota</taxon>
        <taxon>Pezizomycotina</taxon>
        <taxon>Sordariomycetes</taxon>
        <taxon>Sordariomycetidae</taxon>
        <taxon>Coniochaetales</taxon>
        <taxon>Coniochaetaceae</taxon>
        <taxon>Coniochaeta</taxon>
    </lineage>
</organism>
<evidence type="ECO:0000313" key="3">
    <source>
        <dbReference type="EMBL" id="OIW28355.1"/>
    </source>
</evidence>
<accession>A0A1J7IM72</accession>
<dbReference type="InterPro" id="IPR001763">
    <property type="entry name" value="Rhodanese-like_dom"/>
</dbReference>
<dbReference type="EMBL" id="KV875098">
    <property type="protein sequence ID" value="OIW28355.1"/>
    <property type="molecule type" value="Genomic_DNA"/>
</dbReference>
<dbReference type="Gene3D" id="3.10.350.10">
    <property type="entry name" value="LysM domain"/>
    <property type="match status" value="2"/>
</dbReference>
<dbReference type="Pfam" id="PF12708">
    <property type="entry name" value="Pect-lyase_RHGA_epim"/>
    <property type="match status" value="2"/>
</dbReference>
<evidence type="ECO:0000259" key="2">
    <source>
        <dbReference type="PROSITE" id="PS51782"/>
    </source>
</evidence>
<feature type="domain" description="LysM" evidence="2">
    <location>
        <begin position="954"/>
        <end position="999"/>
    </location>
</feature>
<dbReference type="FunFam" id="2.160.20.10:FF:000049">
    <property type="entry name" value="Putative exo-beta-1,3-glucanase"/>
    <property type="match status" value="1"/>
</dbReference>
<protein>
    <submittedName>
        <fullName evidence="3">Pectin lyase-like protein</fullName>
    </submittedName>
</protein>
<dbReference type="GO" id="GO:0016829">
    <property type="term" value="F:lyase activity"/>
    <property type="evidence" value="ECO:0007669"/>
    <property type="project" value="UniProtKB-KW"/>
</dbReference>
<dbReference type="InterPro" id="IPR039279">
    <property type="entry name" value="QRT3-like"/>
</dbReference>
<dbReference type="PROSITE" id="PS51782">
    <property type="entry name" value="LYSM"/>
    <property type="match status" value="1"/>
</dbReference>
<dbReference type="InterPro" id="IPR024535">
    <property type="entry name" value="RHGA/B-epi-like_pectate_lyase"/>
</dbReference>
<dbReference type="PANTHER" id="PTHR33928">
    <property type="entry name" value="POLYGALACTURONASE QRT3"/>
    <property type="match status" value="1"/>
</dbReference>
<dbReference type="Proteomes" id="UP000182658">
    <property type="component" value="Unassembled WGS sequence"/>
</dbReference>
<proteinExistence type="predicted"/>
<sequence length="1165" mass="123857">MNELGKRDSTFWMASMNMNGRAPYGGGTYTVFRNVKDYGAVGDGIHDDTAAINNAVTDGGRCGMSCGSSTAKPAVIYFPTGTYLVSASIIQYYNTQFLGDPTNRPIILAASSFSGLGVISSDVYIDGGSGAEYVPQNNFLRSVRNFIVDITNTPSDAYVCGIHWQVAQGTDLQNIDFYMKPGTTQQGIYMENGSGGFLSDLYFYGGNFGAYLGNQQFTSRNLLFHSCLTAIQIHWDWAWTMQGITIIGRGTSSGNPSTGITIVGGGVGSFILLDSTMSQLTLGISTTLLAENSTSLLLQNFAMSNVVVAVQDSARGTAMLAGGASVSISSWGFGNIVTGESGTSSFQNGNGIPAANRSSRLTAASGGSATSFFARSAPTYKDVAVGGFMNIKSYGAKGDGTTDDTAIINQVLAVAANASQIVFFPYGMYMVSDMVRIPLGSRIVGQVWPQIVATGSKFEDMRSPRPVVQVGVPGDVGTVEISDIMVSVRGPTAGAVLMEWNVHEETQGSAALWNTHLRVGGNLGSSLQAADCPKLTGSINPNCAAASLLLHLTPTSSAYVENLWAWVADHDIDIPAQTQIDIYSGRGILIESQGPSWFWGTASEHSVMYQYQLSNARDIFFSMIQTESPYFQPGPKAPAPFAPGVFPADPDFTSCSAASTTCAFAWALRMLDSSSVYIYSSGLYSWFSSYSQACVDAENCQDRGVDIENSSGVWMYALTTKALREMVSPVKAAATMAAPNQNGYLSSILAWLEGSTAVVGSRFPGWSIFPNGSLADAGLTTACEAAMYQTLKCDVSAKALLSDGYQGNVGNATALSLMCDPDCYDSLRYLHGSIVSACASTPELLPGWPLVGFADMVWAHWNETCFKDPTTGQFCDSVLSAFSTVSDISQMPRAEMCSYCNLQKYDLMRTSAFSVYDNTSFETRYRYVAASMIVSHSFPSASCRHADPICTSHQYYTSVVGDTCDSVAVAKSVSSATLFWINPSVWDCSSIPAGTKLCLPLACPTIHTVTATESCLNITTGAGILTTDLSAYNPGLNWDCDNLHNGTIRWGLTLCISPPGGGYTANSTSNSTANPWTGGDGYHDPAVAPPPGAVVAAGTTTNCGDWYKHTDTSMSCAQICLENQVTYPLFLVVNPSLHSETCSADLVVGATYCIHPTSNWNTTSS</sequence>
<dbReference type="InterPro" id="IPR018392">
    <property type="entry name" value="LysM"/>
</dbReference>
<dbReference type="PROSITE" id="PS50206">
    <property type="entry name" value="RHODANESE_3"/>
    <property type="match status" value="1"/>
</dbReference>
<dbReference type="CDD" id="cd23668">
    <property type="entry name" value="GH55_beta13glucanase-like"/>
    <property type="match status" value="1"/>
</dbReference>
<name>A0A1J7IM72_9PEZI</name>
<keyword evidence="3" id="KW-0456">Lyase</keyword>
<dbReference type="SUPFAM" id="SSF51126">
    <property type="entry name" value="Pectin lyase-like"/>
    <property type="match status" value="2"/>
</dbReference>
<evidence type="ECO:0000259" key="1">
    <source>
        <dbReference type="PROSITE" id="PS50206"/>
    </source>
</evidence>
<dbReference type="InterPro" id="IPR036779">
    <property type="entry name" value="LysM_dom_sf"/>
</dbReference>
<gene>
    <name evidence="3" type="ORF">CONLIGDRAFT_577743</name>
</gene>
<feature type="domain" description="Rhodanese" evidence="1">
    <location>
        <begin position="644"/>
        <end position="695"/>
    </location>
</feature>
<dbReference type="GO" id="GO:0004650">
    <property type="term" value="F:polygalacturonase activity"/>
    <property type="evidence" value="ECO:0007669"/>
    <property type="project" value="InterPro"/>
</dbReference>
<dbReference type="Gene3D" id="2.160.20.10">
    <property type="entry name" value="Single-stranded right-handed beta-helix, Pectin lyase-like"/>
    <property type="match status" value="2"/>
</dbReference>
<dbReference type="InterPro" id="IPR012334">
    <property type="entry name" value="Pectin_lyas_fold"/>
</dbReference>
<dbReference type="InParanoid" id="A0A1J7IM72"/>